<reference evidence="2" key="1">
    <citation type="submission" date="2013-11" db="EMBL/GenBank/DDBJ databases">
        <authorList>
            <person name="Sternberg P."/>
            <person name="Dillman A."/>
            <person name="Macchietto M."/>
        </authorList>
    </citation>
    <scope>NUCLEOTIDE SEQUENCE</scope>
    <source>
        <strain evidence="2">ALL</strain>
    </source>
</reference>
<gene>
    <name evidence="2" type="ORF">L596_006974</name>
</gene>
<accession>A0A4U5P8I7</accession>
<dbReference type="EMBL" id="AZBU02000002">
    <property type="protein sequence ID" value="TKR92291.1"/>
    <property type="molecule type" value="Genomic_DNA"/>
</dbReference>
<feature type="transmembrane region" description="Helical" evidence="1">
    <location>
        <begin position="121"/>
        <end position="148"/>
    </location>
</feature>
<feature type="transmembrane region" description="Helical" evidence="1">
    <location>
        <begin position="217"/>
        <end position="240"/>
    </location>
</feature>
<keyword evidence="1" id="KW-0472">Membrane</keyword>
<organism evidence="2">
    <name type="scientific">Steinernema carpocapsae</name>
    <name type="common">Entomopathogenic nematode</name>
    <dbReference type="NCBI Taxonomy" id="34508"/>
    <lineage>
        <taxon>Eukaryota</taxon>
        <taxon>Metazoa</taxon>
        <taxon>Ecdysozoa</taxon>
        <taxon>Nematoda</taxon>
        <taxon>Chromadorea</taxon>
        <taxon>Rhabditida</taxon>
        <taxon>Tylenchina</taxon>
        <taxon>Panagrolaimomorpha</taxon>
        <taxon>Strongyloidoidea</taxon>
        <taxon>Steinernematidae</taxon>
        <taxon>Steinernema</taxon>
    </lineage>
</organism>
<protein>
    <recommendedName>
        <fullName evidence="3">G-protein coupled receptors family 1 profile domain-containing protein</fullName>
    </recommendedName>
</protein>
<keyword evidence="1" id="KW-0812">Transmembrane</keyword>
<feature type="transmembrane region" description="Helical" evidence="1">
    <location>
        <begin position="6"/>
        <end position="28"/>
    </location>
</feature>
<sequence>MKPFVFVIGVSVVLLFASSTLLLLAVLVKTHKSLQHPLFAVLLFTDALCSLSHILSQILSILVFIEAYDEYWTVRFVIFFGTINRAVIIFYNLALIGFVAQRILYLIFPLSPGIHLRFTKFVLPFAAIFSFLYLLYDNAVIILGFATIPETFPEGCWDSRCALIVAPFYKFSFISLTTTLLILNILLGSIFLILIRVKAQQILKNFKMANTFLKYQLCSHIFLVLVPLLTDLILSSVFNIQILNYVGPYVVLTTSLDGFICAAIYFFLNAQRRVLAPVQPVTFRTKVIALKCVVKMAEVTLGRVR</sequence>
<dbReference type="AlphaFoldDB" id="A0A4U5P8I7"/>
<feature type="transmembrane region" description="Helical" evidence="1">
    <location>
        <begin position="246"/>
        <end position="268"/>
    </location>
</feature>
<proteinExistence type="predicted"/>
<name>A0A4U5P8I7_STECR</name>
<feature type="transmembrane region" description="Helical" evidence="1">
    <location>
        <begin position="40"/>
        <end position="65"/>
    </location>
</feature>
<feature type="transmembrane region" description="Helical" evidence="1">
    <location>
        <begin position="168"/>
        <end position="197"/>
    </location>
</feature>
<feature type="transmembrane region" description="Helical" evidence="1">
    <location>
        <begin position="77"/>
        <end position="100"/>
    </location>
</feature>
<evidence type="ECO:0000313" key="2">
    <source>
        <dbReference type="EMBL" id="TKR92291.1"/>
    </source>
</evidence>
<evidence type="ECO:0000256" key="1">
    <source>
        <dbReference type="SAM" id="Phobius"/>
    </source>
</evidence>
<reference evidence="2" key="2">
    <citation type="journal article" date="2015" name="Genome Biol.">
        <title>Comparative genomics of Steinernema reveals deeply conserved gene regulatory networks.</title>
        <authorList>
            <person name="Dillman A.R."/>
            <person name="Macchietto M."/>
            <person name="Porter C.F."/>
            <person name="Rogers A."/>
            <person name="Williams B."/>
            <person name="Antoshechkin I."/>
            <person name="Lee M.M."/>
            <person name="Goodwin Z."/>
            <person name="Lu X."/>
            <person name="Lewis E.E."/>
            <person name="Goodrich-Blair H."/>
            <person name="Stock S.P."/>
            <person name="Adams B.J."/>
            <person name="Sternberg P.W."/>
            <person name="Mortazavi A."/>
        </authorList>
    </citation>
    <scope>NUCLEOTIDE SEQUENCE [LARGE SCALE GENOMIC DNA]</scope>
    <source>
        <strain evidence="2">ALL</strain>
    </source>
</reference>
<reference evidence="2" key="3">
    <citation type="journal article" date="2019" name="G3 (Bethesda)">
        <title>Hybrid Assembly of the Genome of the Entomopathogenic Nematode Steinernema carpocapsae Identifies the X-Chromosome.</title>
        <authorList>
            <person name="Serra L."/>
            <person name="Macchietto M."/>
            <person name="Macias-Munoz A."/>
            <person name="McGill C.J."/>
            <person name="Rodriguez I.M."/>
            <person name="Rodriguez B."/>
            <person name="Murad R."/>
            <person name="Mortazavi A."/>
        </authorList>
    </citation>
    <scope>NUCLEOTIDE SEQUENCE</scope>
    <source>
        <strain evidence="2">ALL</strain>
    </source>
</reference>
<evidence type="ECO:0008006" key="3">
    <source>
        <dbReference type="Google" id="ProtNLM"/>
    </source>
</evidence>
<comment type="caution">
    <text evidence="2">The sequence shown here is derived from an EMBL/GenBank/DDBJ whole genome shotgun (WGS) entry which is preliminary data.</text>
</comment>
<keyword evidence="1" id="KW-1133">Transmembrane helix</keyword>